<feature type="transmembrane region" description="Helical" evidence="6">
    <location>
        <begin position="155"/>
        <end position="177"/>
    </location>
</feature>
<dbReference type="InterPro" id="IPR036259">
    <property type="entry name" value="MFS_trans_sf"/>
</dbReference>
<gene>
    <name evidence="8" type="ORF">GCM10010977_16260</name>
</gene>
<evidence type="ECO:0000256" key="2">
    <source>
        <dbReference type="ARBA" id="ARBA00022692"/>
    </source>
</evidence>
<dbReference type="InterPro" id="IPR020846">
    <property type="entry name" value="MFS_dom"/>
</dbReference>
<evidence type="ECO:0000313" key="9">
    <source>
        <dbReference type="Proteomes" id="UP000642509"/>
    </source>
</evidence>
<feature type="transmembrane region" description="Helical" evidence="6">
    <location>
        <begin position="409"/>
        <end position="427"/>
    </location>
</feature>
<feature type="transmembrane region" description="Helical" evidence="6">
    <location>
        <begin position="189"/>
        <end position="211"/>
    </location>
</feature>
<evidence type="ECO:0000259" key="7">
    <source>
        <dbReference type="PROSITE" id="PS50850"/>
    </source>
</evidence>
<dbReference type="PANTHER" id="PTHR23523:SF2">
    <property type="entry name" value="2-NITROIMIDAZOLE TRANSPORTER"/>
    <property type="match status" value="1"/>
</dbReference>
<keyword evidence="3 6" id="KW-1133">Transmembrane helix</keyword>
<dbReference type="PROSITE" id="PS50850">
    <property type="entry name" value="MFS"/>
    <property type="match status" value="1"/>
</dbReference>
<feature type="region of interest" description="Disordered" evidence="5">
    <location>
        <begin position="1"/>
        <end position="56"/>
    </location>
</feature>
<evidence type="ECO:0000256" key="1">
    <source>
        <dbReference type="ARBA" id="ARBA00004651"/>
    </source>
</evidence>
<feature type="transmembrane region" description="Helical" evidence="6">
    <location>
        <begin position="311"/>
        <end position="331"/>
    </location>
</feature>
<dbReference type="RefSeq" id="WP_188805678.1">
    <property type="nucleotide sequence ID" value="NZ_BAAAOU010000005.1"/>
</dbReference>
<evidence type="ECO:0000256" key="4">
    <source>
        <dbReference type="ARBA" id="ARBA00023136"/>
    </source>
</evidence>
<dbReference type="PANTHER" id="PTHR23523">
    <property type="match status" value="1"/>
</dbReference>
<feature type="transmembrane region" description="Helical" evidence="6">
    <location>
        <begin position="231"/>
        <end position="252"/>
    </location>
</feature>
<dbReference type="InterPro" id="IPR052524">
    <property type="entry name" value="MFS_Cyanate_Porter"/>
</dbReference>
<keyword evidence="4 6" id="KW-0472">Membrane</keyword>
<feature type="compositionally biased region" description="Gly residues" evidence="5">
    <location>
        <begin position="34"/>
        <end position="52"/>
    </location>
</feature>
<name>A0ABQ2M1N4_9MICC</name>
<feature type="transmembrane region" description="Helical" evidence="6">
    <location>
        <begin position="343"/>
        <end position="363"/>
    </location>
</feature>
<feature type="transmembrane region" description="Helical" evidence="6">
    <location>
        <begin position="369"/>
        <end position="389"/>
    </location>
</feature>
<feature type="domain" description="Major facilitator superfamily (MFS) profile" evidence="7">
    <location>
        <begin position="67"/>
        <end position="457"/>
    </location>
</feature>
<comment type="subcellular location">
    <subcellularLocation>
        <location evidence="1">Cell membrane</location>
        <topology evidence="1">Multi-pass membrane protein</topology>
    </subcellularLocation>
</comment>
<protein>
    <submittedName>
        <fullName evidence="8">MFS transporter</fullName>
    </submittedName>
</protein>
<feature type="transmembrane region" description="Helical" evidence="6">
    <location>
        <begin position="100"/>
        <end position="124"/>
    </location>
</feature>
<sequence length="470" mass="48214">MTTDPGTNPSTNPSTNPGTAAERTPGDSRVPTAGPGGPAGKDGKGGQGGRGRPGQQAITGRRAVGFTLAVLAVVFIALNLRPGATALGPVLAEVSASLQINGTVAGVITALPGLMFGLVGFVAVSLGRRAGLSLTIALSLIVMVLGLLLRPFAPSIWVFIPFTALALAGMAVGNVLVPAWIKRHGGARTVALMTLYSMFLTVGGSAGSGLAAPLAEAAGTTLSAGDPAEGWRWSLGFWGLAAVVPLVLWLLVARRTGHDFPGTPPQDEPDRPLRSSPTAVFLMVLFGVQSMNAYVQFGWLPQMYRDAGLDANLAGALLSVVAALGVVGGLVMPTVIDRSRTLAPWMIGFGIATAGGWAGMLLAPAEGGLWWAILLGLGGFAFPTAIALIPARSRQPHVTARLSGFVQPYGYIVAAIGPMTVGLIHAATGNWTLVLILLACSGLVMALAGLRVSARVYVDDEITVQRVDQS</sequence>
<feature type="transmembrane region" description="Helical" evidence="6">
    <location>
        <begin position="433"/>
        <end position="450"/>
    </location>
</feature>
<dbReference type="Gene3D" id="1.20.1250.20">
    <property type="entry name" value="MFS general substrate transporter like domains"/>
    <property type="match status" value="1"/>
</dbReference>
<proteinExistence type="predicted"/>
<accession>A0ABQ2M1N4</accession>
<keyword evidence="9" id="KW-1185">Reference proteome</keyword>
<feature type="transmembrane region" description="Helical" evidence="6">
    <location>
        <begin position="131"/>
        <end position="149"/>
    </location>
</feature>
<organism evidence="8 9">
    <name type="scientific">Citricoccus zhacaiensis</name>
    <dbReference type="NCBI Taxonomy" id="489142"/>
    <lineage>
        <taxon>Bacteria</taxon>
        <taxon>Bacillati</taxon>
        <taxon>Actinomycetota</taxon>
        <taxon>Actinomycetes</taxon>
        <taxon>Micrococcales</taxon>
        <taxon>Micrococcaceae</taxon>
        <taxon>Citricoccus</taxon>
    </lineage>
</organism>
<dbReference type="EMBL" id="BMLQ01000004">
    <property type="protein sequence ID" value="GGO44868.1"/>
    <property type="molecule type" value="Genomic_DNA"/>
</dbReference>
<feature type="transmembrane region" description="Helical" evidence="6">
    <location>
        <begin position="279"/>
        <end position="299"/>
    </location>
</feature>
<feature type="transmembrane region" description="Helical" evidence="6">
    <location>
        <begin position="63"/>
        <end position="80"/>
    </location>
</feature>
<evidence type="ECO:0000313" key="8">
    <source>
        <dbReference type="EMBL" id="GGO44868.1"/>
    </source>
</evidence>
<evidence type="ECO:0000256" key="5">
    <source>
        <dbReference type="SAM" id="MobiDB-lite"/>
    </source>
</evidence>
<comment type="caution">
    <text evidence="8">The sequence shown here is derived from an EMBL/GenBank/DDBJ whole genome shotgun (WGS) entry which is preliminary data.</text>
</comment>
<evidence type="ECO:0000256" key="6">
    <source>
        <dbReference type="SAM" id="Phobius"/>
    </source>
</evidence>
<dbReference type="InterPro" id="IPR011701">
    <property type="entry name" value="MFS"/>
</dbReference>
<reference evidence="9" key="1">
    <citation type="journal article" date="2019" name="Int. J. Syst. Evol. Microbiol.">
        <title>The Global Catalogue of Microorganisms (GCM) 10K type strain sequencing project: providing services to taxonomists for standard genome sequencing and annotation.</title>
        <authorList>
            <consortium name="The Broad Institute Genomics Platform"/>
            <consortium name="The Broad Institute Genome Sequencing Center for Infectious Disease"/>
            <person name="Wu L."/>
            <person name="Ma J."/>
        </authorList>
    </citation>
    <scope>NUCLEOTIDE SEQUENCE [LARGE SCALE GENOMIC DNA]</scope>
    <source>
        <strain evidence="9">CGMCC 1.7064</strain>
    </source>
</reference>
<dbReference type="SUPFAM" id="SSF103473">
    <property type="entry name" value="MFS general substrate transporter"/>
    <property type="match status" value="1"/>
</dbReference>
<dbReference type="Proteomes" id="UP000642509">
    <property type="component" value="Unassembled WGS sequence"/>
</dbReference>
<keyword evidence="2 6" id="KW-0812">Transmembrane</keyword>
<dbReference type="Pfam" id="PF07690">
    <property type="entry name" value="MFS_1"/>
    <property type="match status" value="1"/>
</dbReference>
<feature type="compositionally biased region" description="Polar residues" evidence="5">
    <location>
        <begin position="1"/>
        <end position="18"/>
    </location>
</feature>
<evidence type="ECO:0000256" key="3">
    <source>
        <dbReference type="ARBA" id="ARBA00022989"/>
    </source>
</evidence>